<evidence type="ECO:0000313" key="2">
    <source>
        <dbReference type="Proteomes" id="UP000464178"/>
    </source>
</evidence>
<organism evidence="1 2">
    <name type="scientific">Gemmata massiliana</name>
    <dbReference type="NCBI Taxonomy" id="1210884"/>
    <lineage>
        <taxon>Bacteria</taxon>
        <taxon>Pseudomonadati</taxon>
        <taxon>Planctomycetota</taxon>
        <taxon>Planctomycetia</taxon>
        <taxon>Gemmatales</taxon>
        <taxon>Gemmataceae</taxon>
        <taxon>Gemmata</taxon>
    </lineage>
</organism>
<reference evidence="1 2" key="1">
    <citation type="submission" date="2019-05" db="EMBL/GenBank/DDBJ databases">
        <authorList>
            <consortium name="Science for Life Laboratories"/>
        </authorList>
    </citation>
    <scope>NUCLEOTIDE SEQUENCE [LARGE SCALE GENOMIC DNA]</scope>
    <source>
        <strain evidence="1">Soil9</strain>
    </source>
</reference>
<gene>
    <name evidence="1" type="ORF">SOIL9_16370</name>
</gene>
<accession>A0A6P2D5A1</accession>
<dbReference type="EMBL" id="LR593886">
    <property type="protein sequence ID" value="VTR96077.1"/>
    <property type="molecule type" value="Genomic_DNA"/>
</dbReference>
<dbReference type="RefSeq" id="WP_162670414.1">
    <property type="nucleotide sequence ID" value="NZ_LR593886.1"/>
</dbReference>
<sequence>MNAAPEQTALDAYRAELLLLTEAMSVTADDAPRADVDSQLQLDAFARENFDKRIDKVKAQIEFIQEAFDDLPELLRVFSLEHPMALYDRQNSDGAAFLDWLTDRHQLTGAQTDSVTVARSRIRIEEIAAVERAEHVRFQELSSGAEELLPELETNIDLQLHLNPIRVRARLLTDTFLEGEKPPVDVVFYARDEDVRTAVLGATGLELLEELARFAPCTFGVWVLLSDVAEREELVRFAQQLVELGLVALE</sequence>
<name>A0A6P2D5A1_9BACT</name>
<dbReference type="Proteomes" id="UP000464178">
    <property type="component" value="Chromosome"/>
</dbReference>
<proteinExistence type="predicted"/>
<keyword evidence="2" id="KW-1185">Reference proteome</keyword>
<dbReference type="AlphaFoldDB" id="A0A6P2D5A1"/>
<protein>
    <submittedName>
        <fullName evidence="1">Uncharacterized protein</fullName>
    </submittedName>
</protein>
<evidence type="ECO:0000313" key="1">
    <source>
        <dbReference type="EMBL" id="VTR96077.1"/>
    </source>
</evidence>
<dbReference type="KEGG" id="gms:SOIL9_16370"/>